<feature type="region of interest" description="Disordered" evidence="1">
    <location>
        <begin position="228"/>
        <end position="255"/>
    </location>
</feature>
<dbReference type="Proteomes" id="UP000036106">
    <property type="component" value="Chromosome"/>
</dbReference>
<organism evidence="4 5">
    <name type="scientific">Companilactobacillus ginsenosidimutans</name>
    <dbReference type="NCBI Taxonomy" id="1007676"/>
    <lineage>
        <taxon>Bacteria</taxon>
        <taxon>Bacillati</taxon>
        <taxon>Bacillota</taxon>
        <taxon>Bacilli</taxon>
        <taxon>Lactobacillales</taxon>
        <taxon>Lactobacillaceae</taxon>
        <taxon>Companilactobacillus</taxon>
    </lineage>
</organism>
<dbReference type="EMBL" id="CP012034">
    <property type="protein sequence ID" value="AKP67236.1"/>
    <property type="molecule type" value="Genomic_DNA"/>
</dbReference>
<sequence>MFSKKKMIASIATAVAFAGVGFVATNDVAPQTFAQQEVKADSWINNYIAEQGIQPVQIQYREGTFNNWIPYENGVGKPEGVVVHETATPGATAEDETSYFNNNWPTIQTYVHAFVDASEIINIHSADYAVWGAGPTANSKYIQVELCEASTTDQFARSIANDAYYVAFRLHQYGLPVEYGKTVLSHDQTSKMYGETNHTDPTGYFANWNYGMDQFVAQVNTYYNQMNGSNTNGGTDTGSGNTNSGNGVSSNGSEGTISVSNPASFMVPLVNFNNDKPSKANRGLANNTPWYTDQTKTYNGHKYYRVSTNEWVIDTYATFTAK</sequence>
<proteinExistence type="predicted"/>
<dbReference type="PATRIC" id="fig|1007676.4.peg.1309"/>
<name>A0A0H4QJL8_9LACO</name>
<dbReference type="GO" id="GO:0009253">
    <property type="term" value="P:peptidoglycan catabolic process"/>
    <property type="evidence" value="ECO:0007669"/>
    <property type="project" value="InterPro"/>
</dbReference>
<evidence type="ECO:0000256" key="2">
    <source>
        <dbReference type="SAM" id="SignalP"/>
    </source>
</evidence>
<keyword evidence="5" id="KW-1185">Reference proteome</keyword>
<feature type="domain" description="N-acetylmuramoyl-L-alanine amidase" evidence="3">
    <location>
        <begin position="64"/>
        <end position="202"/>
    </location>
</feature>
<gene>
    <name evidence="4" type="ORF">ABM34_06585</name>
</gene>
<evidence type="ECO:0000313" key="5">
    <source>
        <dbReference type="Proteomes" id="UP000036106"/>
    </source>
</evidence>
<dbReference type="AlphaFoldDB" id="A0A0H4QJL8"/>
<dbReference type="Gene3D" id="3.40.80.10">
    <property type="entry name" value="Peptidoglycan recognition protein-like"/>
    <property type="match status" value="1"/>
</dbReference>
<dbReference type="GO" id="GO:0008745">
    <property type="term" value="F:N-acetylmuramoyl-L-alanine amidase activity"/>
    <property type="evidence" value="ECO:0007669"/>
    <property type="project" value="InterPro"/>
</dbReference>
<feature type="chain" id="PRO_5038871619" evidence="2">
    <location>
        <begin position="19"/>
        <end position="322"/>
    </location>
</feature>
<evidence type="ECO:0000259" key="3">
    <source>
        <dbReference type="SMART" id="SM00644"/>
    </source>
</evidence>
<reference evidence="5" key="1">
    <citation type="submission" date="2015-07" db="EMBL/GenBank/DDBJ databases">
        <title>Lactobacillus ginsenosidimutans/EMML 3141/ whole genome sequencing.</title>
        <authorList>
            <person name="Kim M.K."/>
            <person name="Im W.-T."/>
            <person name="Srinivasan S."/>
            <person name="Lee J.-J."/>
        </authorList>
    </citation>
    <scope>NUCLEOTIDE SEQUENCE [LARGE SCALE GENOMIC DNA]</scope>
    <source>
        <strain evidence="5">EMML 3041</strain>
    </source>
</reference>
<protein>
    <submittedName>
        <fullName evidence="4">Amidase</fullName>
    </submittedName>
</protein>
<dbReference type="OrthoDB" id="9816557at2"/>
<feature type="signal peptide" evidence="2">
    <location>
        <begin position="1"/>
        <end position="18"/>
    </location>
</feature>
<dbReference type="Pfam" id="PF01510">
    <property type="entry name" value="Amidase_2"/>
    <property type="match status" value="1"/>
</dbReference>
<evidence type="ECO:0000256" key="1">
    <source>
        <dbReference type="SAM" id="MobiDB-lite"/>
    </source>
</evidence>
<dbReference type="CDD" id="cd06583">
    <property type="entry name" value="PGRP"/>
    <property type="match status" value="1"/>
</dbReference>
<accession>A0A0H4QJL8</accession>
<dbReference type="InterPro" id="IPR036505">
    <property type="entry name" value="Amidase/PGRP_sf"/>
</dbReference>
<dbReference type="InterPro" id="IPR002502">
    <property type="entry name" value="Amidase_domain"/>
</dbReference>
<evidence type="ECO:0000313" key="4">
    <source>
        <dbReference type="EMBL" id="AKP67236.1"/>
    </source>
</evidence>
<dbReference type="KEGG" id="lgn:ABM34_06585"/>
<dbReference type="RefSeq" id="WP_048704413.1">
    <property type="nucleotide sequence ID" value="NZ_CP012034.1"/>
</dbReference>
<dbReference type="STRING" id="1007676.ABM34_06585"/>
<keyword evidence="2" id="KW-0732">Signal</keyword>
<dbReference type="SUPFAM" id="SSF55846">
    <property type="entry name" value="N-acetylmuramoyl-L-alanine amidase-like"/>
    <property type="match status" value="1"/>
</dbReference>
<dbReference type="SMART" id="SM00644">
    <property type="entry name" value="Ami_2"/>
    <property type="match status" value="1"/>
</dbReference>